<evidence type="ECO:0000313" key="2">
    <source>
        <dbReference type="Proteomes" id="UP000178820"/>
    </source>
</evidence>
<comment type="caution">
    <text evidence="1">The sequence shown here is derived from an EMBL/GenBank/DDBJ whole genome shotgun (WGS) entry which is preliminary data.</text>
</comment>
<gene>
    <name evidence="1" type="ORF">A3D44_02955</name>
</gene>
<evidence type="ECO:0000313" key="1">
    <source>
        <dbReference type="EMBL" id="OGZ69794.1"/>
    </source>
</evidence>
<proteinExistence type="predicted"/>
<name>A0A1G2I4P9_9BACT</name>
<protein>
    <submittedName>
        <fullName evidence="1">Uncharacterized protein</fullName>
    </submittedName>
</protein>
<dbReference type="EMBL" id="MHOT01000003">
    <property type="protein sequence ID" value="OGZ69794.1"/>
    <property type="molecule type" value="Genomic_DNA"/>
</dbReference>
<dbReference type="Proteomes" id="UP000178820">
    <property type="component" value="Unassembled WGS sequence"/>
</dbReference>
<reference evidence="1 2" key="1">
    <citation type="journal article" date="2016" name="Nat. Commun.">
        <title>Thousands of microbial genomes shed light on interconnected biogeochemical processes in an aquifer system.</title>
        <authorList>
            <person name="Anantharaman K."/>
            <person name="Brown C.T."/>
            <person name="Hug L.A."/>
            <person name="Sharon I."/>
            <person name="Castelle C.J."/>
            <person name="Probst A.J."/>
            <person name="Thomas B.C."/>
            <person name="Singh A."/>
            <person name="Wilkins M.J."/>
            <person name="Karaoz U."/>
            <person name="Brodie E.L."/>
            <person name="Williams K.H."/>
            <person name="Hubbard S.S."/>
            <person name="Banfield J.F."/>
        </authorList>
    </citation>
    <scope>NUCLEOTIDE SEQUENCE [LARGE SCALE GENOMIC DNA]</scope>
</reference>
<dbReference type="AlphaFoldDB" id="A0A1G2I4P9"/>
<sequence length="182" mass="20768">MAYVTGFFTHYLMVEDFSKPIAGQGPETERETSIFFDILVDYDLSLEQSFPKGYDIVPLEMNEKNFPKRHGEQGRQKATFKIFHSDLMHEPGEILIDMEELGFRPATIRELCAFAQKNSLSIRRWFPLAALASPWIDRKGNAHVPVIGLYGDRKTPFLHLDLTESIARGGCNFLAVKQEKAD</sequence>
<accession>A0A1G2I4P9</accession>
<organism evidence="1 2">
    <name type="scientific">Candidatus Staskawiczbacteria bacterium RIFCSPHIGHO2_02_FULL_42_22</name>
    <dbReference type="NCBI Taxonomy" id="1802207"/>
    <lineage>
        <taxon>Bacteria</taxon>
        <taxon>Candidatus Staskawicziibacteriota</taxon>
    </lineage>
</organism>